<dbReference type="PROSITE" id="PS51469">
    <property type="entry name" value="SUN"/>
    <property type="match status" value="1"/>
</dbReference>
<dbReference type="InterPro" id="IPR012919">
    <property type="entry name" value="SUN_dom"/>
</dbReference>
<dbReference type="GO" id="GO:0016020">
    <property type="term" value="C:membrane"/>
    <property type="evidence" value="ECO:0007669"/>
    <property type="project" value="InterPro"/>
</dbReference>
<keyword evidence="2" id="KW-0812">Transmembrane</keyword>
<dbReference type="Pfam" id="PF07738">
    <property type="entry name" value="Sad1_UNC"/>
    <property type="match status" value="1"/>
</dbReference>
<dbReference type="OrthoDB" id="266334at2759"/>
<keyword evidence="3" id="KW-1133">Transmembrane helix</keyword>
<reference evidence="8" key="1">
    <citation type="journal article" date="2021" name="New Phytol.">
        <title>Evolutionary innovations through gain and loss of genes in the ectomycorrhizal Boletales.</title>
        <authorList>
            <person name="Wu G."/>
            <person name="Miyauchi S."/>
            <person name="Morin E."/>
            <person name="Kuo A."/>
            <person name="Drula E."/>
            <person name="Varga T."/>
            <person name="Kohler A."/>
            <person name="Feng B."/>
            <person name="Cao Y."/>
            <person name="Lipzen A."/>
            <person name="Daum C."/>
            <person name="Hundley H."/>
            <person name="Pangilinan J."/>
            <person name="Johnson J."/>
            <person name="Barry K."/>
            <person name="LaButti K."/>
            <person name="Ng V."/>
            <person name="Ahrendt S."/>
            <person name="Min B."/>
            <person name="Choi I.G."/>
            <person name="Park H."/>
            <person name="Plett J.M."/>
            <person name="Magnuson J."/>
            <person name="Spatafora J.W."/>
            <person name="Nagy L.G."/>
            <person name="Henrissat B."/>
            <person name="Grigoriev I.V."/>
            <person name="Yang Z.L."/>
            <person name="Xu J."/>
            <person name="Martin F.M."/>
        </authorList>
    </citation>
    <scope>NUCLEOTIDE SEQUENCE</scope>
    <source>
        <strain evidence="8">KKN 215</strain>
    </source>
</reference>
<accession>A0A8K0UGI4</accession>
<feature type="compositionally biased region" description="Low complexity" evidence="5">
    <location>
        <begin position="417"/>
        <end position="427"/>
    </location>
</feature>
<feature type="region of interest" description="Disordered" evidence="5">
    <location>
        <begin position="365"/>
        <end position="455"/>
    </location>
</feature>
<dbReference type="EMBL" id="JAEVFJ010000043">
    <property type="protein sequence ID" value="KAH8086019.1"/>
    <property type="molecule type" value="Genomic_DNA"/>
</dbReference>
<feature type="domain" description="SUN" evidence="7">
    <location>
        <begin position="125"/>
        <end position="285"/>
    </location>
</feature>
<proteinExistence type="predicted"/>
<dbReference type="Proteomes" id="UP000813824">
    <property type="component" value="Unassembled WGS sequence"/>
</dbReference>
<protein>
    <submittedName>
        <fullName evidence="8">UNC-like C-terminal-domain-containing protein</fullName>
    </submittedName>
</protein>
<evidence type="ECO:0000256" key="4">
    <source>
        <dbReference type="ARBA" id="ARBA00023136"/>
    </source>
</evidence>
<organism evidence="8 9">
    <name type="scientific">Cristinia sonorae</name>
    <dbReference type="NCBI Taxonomy" id="1940300"/>
    <lineage>
        <taxon>Eukaryota</taxon>
        <taxon>Fungi</taxon>
        <taxon>Dikarya</taxon>
        <taxon>Basidiomycota</taxon>
        <taxon>Agaricomycotina</taxon>
        <taxon>Agaricomycetes</taxon>
        <taxon>Agaricomycetidae</taxon>
        <taxon>Agaricales</taxon>
        <taxon>Pleurotineae</taxon>
        <taxon>Stephanosporaceae</taxon>
        <taxon>Cristinia</taxon>
    </lineage>
</organism>
<feature type="compositionally biased region" description="Acidic residues" evidence="5">
    <location>
        <begin position="934"/>
        <end position="952"/>
    </location>
</feature>
<feature type="chain" id="PRO_5035458736" evidence="6">
    <location>
        <begin position="24"/>
        <end position="952"/>
    </location>
</feature>
<dbReference type="PANTHER" id="PTHR12953:SF0">
    <property type="entry name" value="SUN DOMAIN-CONTAINING OSSIFICATION FACTOR"/>
    <property type="match status" value="1"/>
</dbReference>
<evidence type="ECO:0000259" key="7">
    <source>
        <dbReference type="PROSITE" id="PS51469"/>
    </source>
</evidence>
<feature type="region of interest" description="Disordered" evidence="5">
    <location>
        <begin position="838"/>
        <end position="873"/>
    </location>
</feature>
<name>A0A8K0UGI4_9AGAR</name>
<feature type="signal peptide" evidence="6">
    <location>
        <begin position="1"/>
        <end position="23"/>
    </location>
</feature>
<evidence type="ECO:0000256" key="1">
    <source>
        <dbReference type="ARBA" id="ARBA00004308"/>
    </source>
</evidence>
<keyword evidence="6" id="KW-0732">Signal</keyword>
<comment type="subcellular location">
    <subcellularLocation>
        <location evidence="1">Endomembrane system</location>
    </subcellularLocation>
</comment>
<keyword evidence="4" id="KW-0472">Membrane</keyword>
<evidence type="ECO:0000256" key="5">
    <source>
        <dbReference type="SAM" id="MobiDB-lite"/>
    </source>
</evidence>
<evidence type="ECO:0000313" key="8">
    <source>
        <dbReference type="EMBL" id="KAH8086019.1"/>
    </source>
</evidence>
<comment type="caution">
    <text evidence="8">The sequence shown here is derived from an EMBL/GenBank/DDBJ whole genome shotgun (WGS) entry which is preliminary data.</text>
</comment>
<gene>
    <name evidence="8" type="ORF">BXZ70DRAFT_910373</name>
</gene>
<dbReference type="AlphaFoldDB" id="A0A8K0UGI4"/>
<dbReference type="GO" id="GO:0034975">
    <property type="term" value="P:protein folding in endoplasmic reticulum"/>
    <property type="evidence" value="ECO:0007669"/>
    <property type="project" value="TreeGrafter"/>
</dbReference>
<sequence>MFSNANLPLALLVLLATVIPALSASTTPYDPFHDIAIHAQKAPEQPVCCLRPLTPLDESEEEVLLTFEEWKAKRLAEVKDTAVASHPLASNGHKPGSTEDVQDPAPAPSGGEGNAASGSVPVADTSDIPPERLSPHFRIPIHDRFNYASMDCSARVHNAHKSAKSASSILSSKKDRYMLSPCAEKQRFVVVELCDDIRIDTVQLANYEFFSGVFKDFSVSVAKTYTGGWVPAGSYTGKNTRGLQSFHTPQTLSDFYRFIRIDFHSHYGNEYYCPLSLLRVYGLTHLEQWKWDLWEDESRRRAVEAAATEILNNNTVPQVDDDAVVPENALPPTNTSSDVEADAEPPSVPVHEANLGISATTTTNTISSEASSLSPHEPVVTFGPQPATTPTVTSDAPSPSPDNVGHLVGQPPADAISESPQSSQPTPTEDKPLATDSASTSQTVVTVDSPEHSSAVVPTISIPATSAIPSPTNLSSSFISHISRNTTNGSASAQNTHSIRSSSSSSTLPVHTVHSVAVIPPSSTGGESIYRIIMNRLTALEANTTLYARYVEEQIAGVREMMRRLGEDVGRLESIGKAQAQMYQRSVLEFERHRKRLDLEHVDLIARLNQLNDQVMHEKRLGIAQLCMLLTVLIFMALTRGSKGEVVHPPDSARSRTNSMRAWGKRTLSLSGLSVDLMNKFRSPSREPTTDSTEGALQTDADLHKFPTKAVAPSSVDSRSRRTLLSNGRKLAHNVHVRTPSTLRSPMRSANNHNHRYAFRPLTPTQATPQTASLATAALVSPRPQMQRSYSGGAPRITQSASLSSVIGPVPKSAKRWARSAHLHEVKSLASDLSKMNGTSFTEITPRPSTPPPAPVANGASTEPTTPNPPPPVQVVGDVFSSHVLTPPVATVPWTPSSNRKESLTMHLARAGLSPSDMSPSRIHARSADRDGDISEGDAWVDTDVDSSDGGI</sequence>
<keyword evidence="9" id="KW-1185">Reference proteome</keyword>
<evidence type="ECO:0000256" key="2">
    <source>
        <dbReference type="ARBA" id="ARBA00022692"/>
    </source>
</evidence>
<evidence type="ECO:0000256" key="3">
    <source>
        <dbReference type="ARBA" id="ARBA00022989"/>
    </source>
</evidence>
<dbReference type="InterPro" id="IPR045120">
    <property type="entry name" value="Suco/Slp1-like"/>
</dbReference>
<dbReference type="PANTHER" id="PTHR12953">
    <property type="entry name" value="MEMBRANE PROTEIN CH1 RELATED"/>
    <property type="match status" value="1"/>
</dbReference>
<dbReference type="GO" id="GO:0005737">
    <property type="term" value="C:cytoplasm"/>
    <property type="evidence" value="ECO:0007669"/>
    <property type="project" value="TreeGrafter"/>
</dbReference>
<evidence type="ECO:0000256" key="6">
    <source>
        <dbReference type="SAM" id="SignalP"/>
    </source>
</evidence>
<evidence type="ECO:0000313" key="9">
    <source>
        <dbReference type="Proteomes" id="UP000813824"/>
    </source>
</evidence>
<dbReference type="GO" id="GO:0012505">
    <property type="term" value="C:endomembrane system"/>
    <property type="evidence" value="ECO:0007669"/>
    <property type="project" value="UniProtKB-SubCell"/>
</dbReference>
<feature type="region of interest" description="Disordered" evidence="5">
    <location>
        <begin position="485"/>
        <end position="507"/>
    </location>
</feature>
<feature type="compositionally biased region" description="Low complexity" evidence="5">
    <location>
        <begin position="496"/>
        <end position="507"/>
    </location>
</feature>
<feature type="compositionally biased region" description="Polar residues" evidence="5">
    <location>
        <begin position="485"/>
        <end position="495"/>
    </location>
</feature>
<feature type="compositionally biased region" description="Polar residues" evidence="5">
    <location>
        <begin position="436"/>
        <end position="446"/>
    </location>
</feature>
<feature type="region of interest" description="Disordered" evidence="5">
    <location>
        <begin position="315"/>
        <end position="350"/>
    </location>
</feature>
<feature type="region of interest" description="Disordered" evidence="5">
    <location>
        <begin position="84"/>
        <end position="133"/>
    </location>
</feature>
<feature type="compositionally biased region" description="Polar residues" evidence="5">
    <location>
        <begin position="386"/>
        <end position="397"/>
    </location>
</feature>
<feature type="region of interest" description="Disordered" evidence="5">
    <location>
        <begin position="912"/>
        <end position="952"/>
    </location>
</feature>